<keyword evidence="2" id="KW-1185">Reference proteome</keyword>
<accession>A0AAV8VZS6</accession>
<comment type="caution">
    <text evidence="1">The sequence shown here is derived from an EMBL/GenBank/DDBJ whole genome shotgun (WGS) entry which is preliminary data.</text>
</comment>
<proteinExistence type="predicted"/>
<evidence type="ECO:0000313" key="2">
    <source>
        <dbReference type="Proteomes" id="UP001159042"/>
    </source>
</evidence>
<evidence type="ECO:0000313" key="1">
    <source>
        <dbReference type="EMBL" id="KAJ8919401.1"/>
    </source>
</evidence>
<reference evidence="1 2" key="1">
    <citation type="journal article" date="2023" name="Insect Mol. Biol.">
        <title>Genome sequencing provides insights into the evolution of gene families encoding plant cell wall-degrading enzymes in longhorned beetles.</title>
        <authorList>
            <person name="Shin N.R."/>
            <person name="Okamura Y."/>
            <person name="Kirsch R."/>
            <person name="Pauchet Y."/>
        </authorList>
    </citation>
    <scope>NUCLEOTIDE SEQUENCE [LARGE SCALE GENOMIC DNA]</scope>
    <source>
        <strain evidence="1">EAD_L_NR</strain>
    </source>
</reference>
<sequence length="247" mass="27442">MTSDRALKFTPIIFLYDINDTYPPGDEDYSENAIDRLLQSAQKLNILHYKRTFLDGSLVCRLPGALINNVTISGWLPRRQCRITTLDVSRTISLYSEELKLENFFLDTRLGPRMVEDISGGLVGADSSEELSSGAPLSSLLFIAGSSNPRGSHVEDESAKCPGLEKIKGIHLQLAVVIFDVASLFTKLSVNEALGELHRGLGIVDKDVPNIRGFSKSVHQINFFRLQGPKHQQWEGAAMSNPHHQPW</sequence>
<dbReference type="Proteomes" id="UP001159042">
    <property type="component" value="Unassembled WGS sequence"/>
</dbReference>
<gene>
    <name evidence="1" type="ORF">NQ315_016494</name>
</gene>
<dbReference type="AlphaFoldDB" id="A0AAV8VZS6"/>
<name>A0AAV8VZS6_9CUCU</name>
<dbReference type="EMBL" id="JANEYG010000018">
    <property type="protein sequence ID" value="KAJ8919401.1"/>
    <property type="molecule type" value="Genomic_DNA"/>
</dbReference>
<organism evidence="1 2">
    <name type="scientific">Exocentrus adspersus</name>
    <dbReference type="NCBI Taxonomy" id="1586481"/>
    <lineage>
        <taxon>Eukaryota</taxon>
        <taxon>Metazoa</taxon>
        <taxon>Ecdysozoa</taxon>
        <taxon>Arthropoda</taxon>
        <taxon>Hexapoda</taxon>
        <taxon>Insecta</taxon>
        <taxon>Pterygota</taxon>
        <taxon>Neoptera</taxon>
        <taxon>Endopterygota</taxon>
        <taxon>Coleoptera</taxon>
        <taxon>Polyphaga</taxon>
        <taxon>Cucujiformia</taxon>
        <taxon>Chrysomeloidea</taxon>
        <taxon>Cerambycidae</taxon>
        <taxon>Lamiinae</taxon>
        <taxon>Acanthocinini</taxon>
        <taxon>Exocentrus</taxon>
    </lineage>
</organism>
<protein>
    <submittedName>
        <fullName evidence="1">Uncharacterized protein</fullName>
    </submittedName>
</protein>